<dbReference type="Proteomes" id="UP000799778">
    <property type="component" value="Unassembled WGS sequence"/>
</dbReference>
<comment type="subcellular location">
    <subcellularLocation>
        <location evidence="1">Endomembrane system</location>
        <topology evidence="1">Multi-pass membrane protein</topology>
    </subcellularLocation>
</comment>
<dbReference type="InterPro" id="IPR006838">
    <property type="entry name" value="ADTRP_AIG1"/>
</dbReference>
<feature type="transmembrane region" description="Helical" evidence="5">
    <location>
        <begin position="74"/>
        <end position="93"/>
    </location>
</feature>
<evidence type="ECO:0000256" key="5">
    <source>
        <dbReference type="SAM" id="Phobius"/>
    </source>
</evidence>
<evidence type="ECO:0000313" key="6">
    <source>
        <dbReference type="EMBL" id="KAF2015753.1"/>
    </source>
</evidence>
<dbReference type="RefSeq" id="XP_033384092.1">
    <property type="nucleotide sequence ID" value="XM_033531945.1"/>
</dbReference>
<accession>A0A6A5XS37</accession>
<feature type="transmembrane region" description="Helical" evidence="5">
    <location>
        <begin position="145"/>
        <end position="164"/>
    </location>
</feature>
<dbReference type="GO" id="GO:0012505">
    <property type="term" value="C:endomembrane system"/>
    <property type="evidence" value="ECO:0007669"/>
    <property type="project" value="UniProtKB-SubCell"/>
</dbReference>
<reference evidence="6" key="1">
    <citation type="journal article" date="2020" name="Stud. Mycol.">
        <title>101 Dothideomycetes genomes: a test case for predicting lifestyles and emergence of pathogens.</title>
        <authorList>
            <person name="Haridas S."/>
            <person name="Albert R."/>
            <person name="Binder M."/>
            <person name="Bloem J."/>
            <person name="Labutti K."/>
            <person name="Salamov A."/>
            <person name="Andreopoulos B."/>
            <person name="Baker S."/>
            <person name="Barry K."/>
            <person name="Bills G."/>
            <person name="Bluhm B."/>
            <person name="Cannon C."/>
            <person name="Castanera R."/>
            <person name="Culley D."/>
            <person name="Daum C."/>
            <person name="Ezra D."/>
            <person name="Gonzalez J."/>
            <person name="Henrissat B."/>
            <person name="Kuo A."/>
            <person name="Liang C."/>
            <person name="Lipzen A."/>
            <person name="Lutzoni F."/>
            <person name="Magnuson J."/>
            <person name="Mondo S."/>
            <person name="Nolan M."/>
            <person name="Ohm R."/>
            <person name="Pangilinan J."/>
            <person name="Park H.-J."/>
            <person name="Ramirez L."/>
            <person name="Alfaro M."/>
            <person name="Sun H."/>
            <person name="Tritt A."/>
            <person name="Yoshinaga Y."/>
            <person name="Zwiers L.-H."/>
            <person name="Turgeon B."/>
            <person name="Goodwin S."/>
            <person name="Spatafora J."/>
            <person name="Crous P."/>
            <person name="Grigoriev I."/>
        </authorList>
    </citation>
    <scope>NUCLEOTIDE SEQUENCE</scope>
    <source>
        <strain evidence="6">CBS 175.79</strain>
    </source>
</reference>
<protein>
    <recommendedName>
        <fullName evidence="8">FAR-17a/AIG1-like protein</fullName>
    </recommendedName>
</protein>
<dbReference type="PANTHER" id="PTHR10989">
    <property type="entry name" value="ANDROGEN-INDUCED PROTEIN 1-RELATED"/>
    <property type="match status" value="1"/>
</dbReference>
<dbReference type="EMBL" id="ML978069">
    <property type="protein sequence ID" value="KAF2015753.1"/>
    <property type="molecule type" value="Genomic_DNA"/>
</dbReference>
<keyword evidence="7" id="KW-1185">Reference proteome</keyword>
<dbReference type="OrthoDB" id="1898221at2759"/>
<dbReference type="AlphaFoldDB" id="A0A6A5XS37"/>
<feature type="transmembrane region" description="Helical" evidence="5">
    <location>
        <begin position="115"/>
        <end position="133"/>
    </location>
</feature>
<evidence type="ECO:0000256" key="3">
    <source>
        <dbReference type="ARBA" id="ARBA00022989"/>
    </source>
</evidence>
<evidence type="ECO:0008006" key="8">
    <source>
        <dbReference type="Google" id="ProtNLM"/>
    </source>
</evidence>
<evidence type="ECO:0000313" key="7">
    <source>
        <dbReference type="Proteomes" id="UP000799778"/>
    </source>
</evidence>
<feature type="transmembrane region" description="Helical" evidence="5">
    <location>
        <begin position="184"/>
        <end position="212"/>
    </location>
</feature>
<dbReference type="GO" id="GO:0016020">
    <property type="term" value="C:membrane"/>
    <property type="evidence" value="ECO:0007669"/>
    <property type="project" value="InterPro"/>
</dbReference>
<keyword evidence="4 5" id="KW-0472">Membrane</keyword>
<evidence type="ECO:0000256" key="2">
    <source>
        <dbReference type="ARBA" id="ARBA00022692"/>
    </source>
</evidence>
<evidence type="ECO:0000256" key="4">
    <source>
        <dbReference type="ARBA" id="ARBA00023136"/>
    </source>
</evidence>
<dbReference type="PANTHER" id="PTHR10989:SF16">
    <property type="entry name" value="AT02829P-RELATED"/>
    <property type="match status" value="1"/>
</dbReference>
<proteinExistence type="predicted"/>
<keyword evidence="3 5" id="KW-1133">Transmembrane helix</keyword>
<name>A0A6A5XS37_9PLEO</name>
<keyword evidence="2 5" id="KW-0812">Transmembrane</keyword>
<dbReference type="GeneID" id="54289342"/>
<feature type="transmembrane region" description="Helical" evidence="5">
    <location>
        <begin position="39"/>
        <end position="62"/>
    </location>
</feature>
<dbReference type="Pfam" id="PF04750">
    <property type="entry name" value="Far-17a_AIG1"/>
    <property type="match status" value="1"/>
</dbReference>
<sequence length="223" mass="24877">MSTVLEVERAKRKHPLQRLDSPSKGFSGALHNDSFGGHFQYLTIIGLTICTLSFACGIIADITNSRTFFLLKNYLSLTAAPLELLISLLYWSLRLIDTSLVIPPDLPMLPLATDLTFHLFPAIFLSLDALLLSPPWPTSPVNPNAPLVTLAMSTVLAFAYWFWIEVCYERNGFYPYPIFALLGLWQRVGLFLGSAVTMWVVGGGLRAVYAYVNGFERVEGKRD</sequence>
<gene>
    <name evidence="6" type="ORF">BU24DRAFT_461984</name>
</gene>
<organism evidence="6 7">
    <name type="scientific">Aaosphaeria arxii CBS 175.79</name>
    <dbReference type="NCBI Taxonomy" id="1450172"/>
    <lineage>
        <taxon>Eukaryota</taxon>
        <taxon>Fungi</taxon>
        <taxon>Dikarya</taxon>
        <taxon>Ascomycota</taxon>
        <taxon>Pezizomycotina</taxon>
        <taxon>Dothideomycetes</taxon>
        <taxon>Pleosporomycetidae</taxon>
        <taxon>Pleosporales</taxon>
        <taxon>Pleosporales incertae sedis</taxon>
        <taxon>Aaosphaeria</taxon>
    </lineage>
</organism>
<evidence type="ECO:0000256" key="1">
    <source>
        <dbReference type="ARBA" id="ARBA00004127"/>
    </source>
</evidence>